<dbReference type="AlphaFoldDB" id="A0A1F6G9N1"/>
<evidence type="ECO:0000313" key="2">
    <source>
        <dbReference type="EMBL" id="OGG94821.1"/>
    </source>
</evidence>
<protein>
    <submittedName>
        <fullName evidence="2">Uncharacterized protein</fullName>
    </submittedName>
</protein>
<feature type="transmembrane region" description="Helical" evidence="1">
    <location>
        <begin position="476"/>
        <end position="493"/>
    </location>
</feature>
<organism evidence="2 3">
    <name type="scientific">Candidatus Lambdaproteobacteria bacterium RIFOXYD2_FULL_50_16</name>
    <dbReference type="NCBI Taxonomy" id="1817772"/>
    <lineage>
        <taxon>Bacteria</taxon>
        <taxon>Pseudomonadati</taxon>
        <taxon>Pseudomonadota</taxon>
        <taxon>Candidatus Lambdaproteobacteria</taxon>
    </lineage>
</organism>
<keyword evidence="1" id="KW-0812">Transmembrane</keyword>
<feature type="transmembrane region" description="Helical" evidence="1">
    <location>
        <begin position="530"/>
        <end position="550"/>
    </location>
</feature>
<feature type="transmembrane region" description="Helical" evidence="1">
    <location>
        <begin position="419"/>
        <end position="439"/>
    </location>
</feature>
<feature type="transmembrane region" description="Helical" evidence="1">
    <location>
        <begin position="725"/>
        <end position="742"/>
    </location>
</feature>
<name>A0A1F6G9N1_9PROT</name>
<dbReference type="STRING" id="1817772.A2527_12795"/>
<accession>A0A1F6G9N1</accession>
<feature type="transmembrane region" description="Helical" evidence="1">
    <location>
        <begin position="626"/>
        <end position="650"/>
    </location>
</feature>
<dbReference type="EMBL" id="MFNE01000033">
    <property type="protein sequence ID" value="OGG94821.1"/>
    <property type="molecule type" value="Genomic_DNA"/>
</dbReference>
<dbReference type="SUPFAM" id="SSF49899">
    <property type="entry name" value="Concanavalin A-like lectins/glucanases"/>
    <property type="match status" value="1"/>
</dbReference>
<feature type="transmembrane region" description="Helical" evidence="1">
    <location>
        <begin position="332"/>
        <end position="350"/>
    </location>
</feature>
<comment type="caution">
    <text evidence="2">The sequence shown here is derived from an EMBL/GenBank/DDBJ whole genome shotgun (WGS) entry which is preliminary data.</text>
</comment>
<dbReference type="InterPro" id="IPR013320">
    <property type="entry name" value="ConA-like_dom_sf"/>
</dbReference>
<feature type="transmembrane region" description="Helical" evidence="1">
    <location>
        <begin position="12"/>
        <end position="32"/>
    </location>
</feature>
<proteinExistence type="predicted"/>
<gene>
    <name evidence="2" type="ORF">A2527_12795</name>
</gene>
<dbReference type="Pfam" id="PF13385">
    <property type="entry name" value="Laminin_G_3"/>
    <property type="match status" value="1"/>
</dbReference>
<dbReference type="Gene3D" id="2.60.120.200">
    <property type="match status" value="1"/>
</dbReference>
<dbReference type="Proteomes" id="UP000178449">
    <property type="component" value="Unassembled WGS sequence"/>
</dbReference>
<keyword evidence="1" id="KW-0472">Membrane</keyword>
<feature type="transmembrane region" description="Helical" evidence="1">
    <location>
        <begin position="280"/>
        <end position="301"/>
    </location>
</feature>
<feature type="transmembrane region" description="Helical" evidence="1">
    <location>
        <begin position="446"/>
        <end position="470"/>
    </location>
</feature>
<feature type="transmembrane region" description="Helical" evidence="1">
    <location>
        <begin position="657"/>
        <end position="679"/>
    </location>
</feature>
<reference evidence="2 3" key="1">
    <citation type="journal article" date="2016" name="Nat. Commun.">
        <title>Thousands of microbial genomes shed light on interconnected biogeochemical processes in an aquifer system.</title>
        <authorList>
            <person name="Anantharaman K."/>
            <person name="Brown C.T."/>
            <person name="Hug L.A."/>
            <person name="Sharon I."/>
            <person name="Castelle C.J."/>
            <person name="Probst A.J."/>
            <person name="Thomas B.C."/>
            <person name="Singh A."/>
            <person name="Wilkins M.J."/>
            <person name="Karaoz U."/>
            <person name="Brodie E.L."/>
            <person name="Williams K.H."/>
            <person name="Hubbard S.S."/>
            <person name="Banfield J.F."/>
        </authorList>
    </citation>
    <scope>NUCLEOTIDE SEQUENCE [LARGE SCALE GENOMIC DNA]</scope>
</reference>
<evidence type="ECO:0000256" key="1">
    <source>
        <dbReference type="SAM" id="Phobius"/>
    </source>
</evidence>
<feature type="transmembrane region" description="Helical" evidence="1">
    <location>
        <begin position="685"/>
        <end position="705"/>
    </location>
</feature>
<feature type="transmembrane region" description="Helical" evidence="1">
    <location>
        <begin position="396"/>
        <end position="413"/>
    </location>
</feature>
<evidence type="ECO:0000313" key="3">
    <source>
        <dbReference type="Proteomes" id="UP000178449"/>
    </source>
</evidence>
<sequence length="897" mass="99572">MRPPGRSPLAWTFWSLKGALALFLFALLIHSFDPFAESEIHRQWAEKVSKVSDALDPAVPNPVFWLPLNSVPETALGFDSGSLSSQPARMRMRGQYLGLGADNSGSANPEYLLATPLNERPFSGETLAFGFIMPPQISAGYRNLILLSNPGVFHSNPRLGLYYNLEKRLFHLDASAGKVNMEAAELEVGRYYHVALVLKPEGNEVALYLDGVLTNQGPFGHPYPLDGASLLVLSGGQEALGIDGMLLNQVGLWSRALTPKEIGALAQSAVKVKHWLAPSALVWGLRALVAIFLCFLCLPLFRRFLDPTTKPLETPALVSPTPKGWGAPWKCSWFLALHLSLALSYFAYLYPLHFIPSDEMAFAEETDRLVQCFHQEGWGLCRPLIPSRGIYTKPTLFYLAAWVQVLIGELLGFTSLDSIGFLNLLLFGFAGFWIHRLFVRAFGSPWLFWWALLGFYYTSLTLIAGLTWWGYTGIKLFFTLGFGVNLFGFAQLVRARAWPLKTAPIGPLALRAGLACVFGLAAFFTHVSAWPYVGGVGLAAGFGSLFKGIGKGVSRKQLQANLGVTLALLIPGLICLAGVVGINEFSKGGTGSGYVEAFERNIEFTLQAVAQLGIQKDPIYHFQVPLYFWFFERPALILLLAGVLIFPLVFRQPRPRVPLFAGGGLLVLAMAFAALSISMSPSLKLLRTFSSTYLGIALLLTGLYFGIWQSANTARAQGRRGQTRLALLVCGLLIGWVGYTQMTNFLQFNQQQFGLLNWLDQRRGVDTGSLLTGAPKHQLHILTQNQWPVYLDLATAPNQFYTYYLPKHLGESYLTIDHDLTEARQTAQPGDLLLSWEPLEDQSYLNLLESRRVAPNSWHQFANYEHELYEIRDLNARILNRVSLAPTKVELYLYAFQ</sequence>
<feature type="transmembrane region" description="Helical" evidence="1">
    <location>
        <begin position="562"/>
        <end position="582"/>
    </location>
</feature>
<feature type="transmembrane region" description="Helical" evidence="1">
    <location>
        <begin position="505"/>
        <end position="524"/>
    </location>
</feature>
<keyword evidence="1" id="KW-1133">Transmembrane helix</keyword>